<accession>A0A0E9WG40</accession>
<dbReference type="EMBL" id="GBXM01019265">
    <property type="protein sequence ID" value="JAH89312.1"/>
    <property type="molecule type" value="Transcribed_RNA"/>
</dbReference>
<name>A0A0E9WG40_ANGAN</name>
<protein>
    <submittedName>
        <fullName evidence="1">Uncharacterized protein</fullName>
    </submittedName>
</protein>
<reference evidence="1" key="1">
    <citation type="submission" date="2014-11" db="EMBL/GenBank/DDBJ databases">
        <authorList>
            <person name="Amaro Gonzalez C."/>
        </authorList>
    </citation>
    <scope>NUCLEOTIDE SEQUENCE</scope>
</reference>
<organism evidence="1">
    <name type="scientific">Anguilla anguilla</name>
    <name type="common">European freshwater eel</name>
    <name type="synonym">Muraena anguilla</name>
    <dbReference type="NCBI Taxonomy" id="7936"/>
    <lineage>
        <taxon>Eukaryota</taxon>
        <taxon>Metazoa</taxon>
        <taxon>Chordata</taxon>
        <taxon>Craniata</taxon>
        <taxon>Vertebrata</taxon>
        <taxon>Euteleostomi</taxon>
        <taxon>Actinopterygii</taxon>
        <taxon>Neopterygii</taxon>
        <taxon>Teleostei</taxon>
        <taxon>Anguilliformes</taxon>
        <taxon>Anguillidae</taxon>
        <taxon>Anguilla</taxon>
    </lineage>
</organism>
<evidence type="ECO:0000313" key="1">
    <source>
        <dbReference type="EMBL" id="JAH89312.1"/>
    </source>
</evidence>
<dbReference type="AlphaFoldDB" id="A0A0E9WG40"/>
<sequence>MRMDNVVNAEFRIKVAFIGLKTIHFICKTAYFPEWFPLHKYFVIWFALRKTTSMLK</sequence>
<proteinExistence type="predicted"/>
<reference evidence="1" key="2">
    <citation type="journal article" date="2015" name="Fish Shellfish Immunol.">
        <title>Early steps in the European eel (Anguilla anguilla)-Vibrio vulnificus interaction in the gills: Role of the RtxA13 toxin.</title>
        <authorList>
            <person name="Callol A."/>
            <person name="Pajuelo D."/>
            <person name="Ebbesson L."/>
            <person name="Teles M."/>
            <person name="MacKenzie S."/>
            <person name="Amaro C."/>
        </authorList>
    </citation>
    <scope>NUCLEOTIDE SEQUENCE</scope>
</reference>